<dbReference type="InterPro" id="IPR008271">
    <property type="entry name" value="Ser/Thr_kinase_AS"/>
</dbReference>
<evidence type="ECO:0000256" key="1">
    <source>
        <dbReference type="ARBA" id="ARBA00012513"/>
    </source>
</evidence>
<sequence length="273" mass="33007">MNKYELEELIGEGQFSKVFKGIHKRKQTPIACKMELLDQPFALLQHECKILQYLYKEGCHFVPQILWYGLHNNYRCCVMQLYDCDLGLYLQETNLTLKQKNKLFTQMINMIQHIHNHLVVHRDLKPENFMVANNELYLIDFGLALFYTDENQEHNENTYKEHIVGNRIYVSYFILDGNTYSRRDDFLSLGYIYLYILNGNTPWDDPPMLNNPKQYEPTLIRHPLNKWFRIHKQWDEMKKMDYLPQNIFQYLQYAYTLDYAKKPEYELVQNLFV</sequence>
<dbReference type="InterPro" id="IPR011009">
    <property type="entry name" value="Kinase-like_dom_sf"/>
</dbReference>
<dbReference type="SMART" id="SM00220">
    <property type="entry name" value="S_TKc"/>
    <property type="match status" value="1"/>
</dbReference>
<dbReference type="PROSITE" id="PS50011">
    <property type="entry name" value="PROTEIN_KINASE_DOM"/>
    <property type="match status" value="1"/>
</dbReference>
<protein>
    <recommendedName>
        <fullName evidence="1">non-specific serine/threonine protein kinase</fullName>
        <ecNumber evidence="1">2.7.11.1</ecNumber>
    </recommendedName>
</protein>
<proteinExistence type="predicted"/>
<dbReference type="PROSITE" id="PS00108">
    <property type="entry name" value="PROTEIN_KINASE_ST"/>
    <property type="match status" value="1"/>
</dbReference>
<dbReference type="SUPFAM" id="SSF56112">
    <property type="entry name" value="Protein kinase-like (PK-like)"/>
    <property type="match status" value="1"/>
</dbReference>
<evidence type="ECO:0000313" key="5">
    <source>
        <dbReference type="EMBL" id="QHS83110.1"/>
    </source>
</evidence>
<evidence type="ECO:0000259" key="4">
    <source>
        <dbReference type="PROSITE" id="PS50011"/>
    </source>
</evidence>
<dbReference type="Pfam" id="PF00069">
    <property type="entry name" value="Pkinase"/>
    <property type="match status" value="1"/>
</dbReference>
<keyword evidence="3" id="KW-0067">ATP-binding</keyword>
<evidence type="ECO:0000256" key="3">
    <source>
        <dbReference type="ARBA" id="ARBA00022840"/>
    </source>
</evidence>
<organism evidence="5">
    <name type="scientific">viral metagenome</name>
    <dbReference type="NCBI Taxonomy" id="1070528"/>
    <lineage>
        <taxon>unclassified sequences</taxon>
        <taxon>metagenomes</taxon>
        <taxon>organismal metagenomes</taxon>
    </lineage>
</organism>
<name>A0A6C0AUS9_9ZZZZ</name>
<feature type="domain" description="Protein kinase" evidence="4">
    <location>
        <begin position="4"/>
        <end position="273"/>
    </location>
</feature>
<dbReference type="PANTHER" id="PTHR11909">
    <property type="entry name" value="CASEIN KINASE-RELATED"/>
    <property type="match status" value="1"/>
</dbReference>
<evidence type="ECO:0000256" key="2">
    <source>
        <dbReference type="ARBA" id="ARBA00022741"/>
    </source>
</evidence>
<dbReference type="PROSITE" id="PS00107">
    <property type="entry name" value="PROTEIN_KINASE_ATP"/>
    <property type="match status" value="1"/>
</dbReference>
<dbReference type="EC" id="2.7.11.1" evidence="1"/>
<dbReference type="GO" id="GO:0004674">
    <property type="term" value="F:protein serine/threonine kinase activity"/>
    <property type="evidence" value="ECO:0007669"/>
    <property type="project" value="UniProtKB-EC"/>
</dbReference>
<dbReference type="InterPro" id="IPR000719">
    <property type="entry name" value="Prot_kinase_dom"/>
</dbReference>
<reference evidence="5" key="1">
    <citation type="journal article" date="2020" name="Nature">
        <title>Giant virus diversity and host interactions through global metagenomics.</title>
        <authorList>
            <person name="Schulz F."/>
            <person name="Roux S."/>
            <person name="Paez-Espino D."/>
            <person name="Jungbluth S."/>
            <person name="Walsh D.A."/>
            <person name="Denef V.J."/>
            <person name="McMahon K.D."/>
            <person name="Konstantinidis K.T."/>
            <person name="Eloe-Fadrosh E.A."/>
            <person name="Kyrpides N.C."/>
            <person name="Woyke T."/>
        </authorList>
    </citation>
    <scope>NUCLEOTIDE SEQUENCE</scope>
    <source>
        <strain evidence="5">GVMAG-S-ERX555943-30</strain>
    </source>
</reference>
<dbReference type="EMBL" id="MN738749">
    <property type="protein sequence ID" value="QHS83110.1"/>
    <property type="molecule type" value="Genomic_DNA"/>
</dbReference>
<dbReference type="AlphaFoldDB" id="A0A6C0AUS9"/>
<dbReference type="Gene3D" id="1.10.510.10">
    <property type="entry name" value="Transferase(Phosphotransferase) domain 1"/>
    <property type="match status" value="1"/>
</dbReference>
<accession>A0A6C0AUS9</accession>
<dbReference type="InterPro" id="IPR050235">
    <property type="entry name" value="CK1_Ser-Thr_kinase"/>
</dbReference>
<dbReference type="InterPro" id="IPR017441">
    <property type="entry name" value="Protein_kinase_ATP_BS"/>
</dbReference>
<dbReference type="GO" id="GO:0005524">
    <property type="term" value="F:ATP binding"/>
    <property type="evidence" value="ECO:0007669"/>
    <property type="project" value="UniProtKB-KW"/>
</dbReference>
<keyword evidence="2" id="KW-0547">Nucleotide-binding</keyword>